<dbReference type="InterPro" id="IPR039425">
    <property type="entry name" value="RNA_pol_sigma-70-like"/>
</dbReference>
<dbReference type="InterPro" id="IPR013324">
    <property type="entry name" value="RNA_pol_sigma_r3/r4-like"/>
</dbReference>
<accession>A0A0K1PZZ1</accession>
<protein>
    <submittedName>
        <fullName evidence="7">RNA polymerase sigma factor RpoE</fullName>
    </submittedName>
</protein>
<dbReference type="InterPro" id="IPR036388">
    <property type="entry name" value="WH-like_DNA-bd_sf"/>
</dbReference>
<dbReference type="GO" id="GO:0006352">
    <property type="term" value="P:DNA-templated transcription initiation"/>
    <property type="evidence" value="ECO:0007669"/>
    <property type="project" value="InterPro"/>
</dbReference>
<dbReference type="InterPro" id="IPR013325">
    <property type="entry name" value="RNA_pol_sigma_r2"/>
</dbReference>
<name>A0A0K1PZZ1_9BACT</name>
<evidence type="ECO:0000313" key="8">
    <source>
        <dbReference type="Proteomes" id="UP000064967"/>
    </source>
</evidence>
<dbReference type="RefSeq" id="WP_146650376.1">
    <property type="nucleotide sequence ID" value="NZ_CP012333.1"/>
</dbReference>
<dbReference type="Gene3D" id="1.10.1740.10">
    <property type="match status" value="1"/>
</dbReference>
<dbReference type="InterPro" id="IPR014284">
    <property type="entry name" value="RNA_pol_sigma-70_dom"/>
</dbReference>
<dbReference type="Proteomes" id="UP000064967">
    <property type="component" value="Chromosome"/>
</dbReference>
<dbReference type="NCBIfam" id="TIGR02937">
    <property type="entry name" value="sigma70-ECF"/>
    <property type="match status" value="1"/>
</dbReference>
<dbReference type="AlphaFoldDB" id="A0A0K1PZZ1"/>
<evidence type="ECO:0000256" key="4">
    <source>
        <dbReference type="ARBA" id="ARBA00023125"/>
    </source>
</evidence>
<dbReference type="EMBL" id="CP012333">
    <property type="protein sequence ID" value="AKU99098.1"/>
    <property type="molecule type" value="Genomic_DNA"/>
</dbReference>
<feature type="domain" description="RNA polymerase sigma factor 70 region 4 type 2" evidence="6">
    <location>
        <begin position="122"/>
        <end position="172"/>
    </location>
</feature>
<organism evidence="7 8">
    <name type="scientific">Labilithrix luteola</name>
    <dbReference type="NCBI Taxonomy" id="1391654"/>
    <lineage>
        <taxon>Bacteria</taxon>
        <taxon>Pseudomonadati</taxon>
        <taxon>Myxococcota</taxon>
        <taxon>Polyangia</taxon>
        <taxon>Polyangiales</taxon>
        <taxon>Labilitrichaceae</taxon>
        <taxon>Labilithrix</taxon>
    </lineage>
</organism>
<keyword evidence="2" id="KW-0805">Transcription regulation</keyword>
<sequence length="190" mass="20575">MSASAAPLVGGTQMVEPLSSTFREGAEVVSGSVWRCLRRFGVPSSDVDDCFQSVLLQLHGRWEMLGRLPVEELRRYACCVAIGVARGAARKRGRTELISEVPDDLAAPGTPESLAERQEELAQLDAVLATLSDERREVFVLYELEGLTGPEIASHLGLPVGTVASRLRRARADFNAAVARISATSRKVSR</sequence>
<evidence type="ECO:0000313" key="7">
    <source>
        <dbReference type="EMBL" id="AKU99098.1"/>
    </source>
</evidence>
<dbReference type="SUPFAM" id="SSF88946">
    <property type="entry name" value="Sigma2 domain of RNA polymerase sigma factors"/>
    <property type="match status" value="1"/>
</dbReference>
<dbReference type="Pfam" id="PF08281">
    <property type="entry name" value="Sigma70_r4_2"/>
    <property type="match status" value="1"/>
</dbReference>
<dbReference type="OrthoDB" id="5513261at2"/>
<keyword evidence="8" id="KW-1185">Reference proteome</keyword>
<dbReference type="Gene3D" id="1.10.10.10">
    <property type="entry name" value="Winged helix-like DNA-binding domain superfamily/Winged helix DNA-binding domain"/>
    <property type="match status" value="1"/>
</dbReference>
<reference evidence="7 8" key="1">
    <citation type="submission" date="2015-08" db="EMBL/GenBank/DDBJ databases">
        <authorList>
            <person name="Babu N.S."/>
            <person name="Beckwith C.J."/>
            <person name="Beseler K.G."/>
            <person name="Brison A."/>
            <person name="Carone J.V."/>
            <person name="Caskin T.P."/>
            <person name="Diamond M."/>
            <person name="Durham M.E."/>
            <person name="Foxe J.M."/>
            <person name="Go M."/>
            <person name="Henderson B.A."/>
            <person name="Jones I.B."/>
            <person name="McGettigan J.A."/>
            <person name="Micheletti S.J."/>
            <person name="Nasrallah M.E."/>
            <person name="Ortiz D."/>
            <person name="Piller C.R."/>
            <person name="Privatt S.R."/>
            <person name="Schneider S.L."/>
            <person name="Sharp S."/>
            <person name="Smith T.C."/>
            <person name="Stanton J.D."/>
            <person name="Ullery H.E."/>
            <person name="Wilson R.J."/>
            <person name="Serrano M.G."/>
            <person name="Buck G."/>
            <person name="Lee V."/>
            <person name="Wang Y."/>
            <person name="Carvalho R."/>
            <person name="Voegtly L."/>
            <person name="Shi R."/>
            <person name="Duckworth R."/>
            <person name="Johnson A."/>
            <person name="Loviza R."/>
            <person name="Walstead R."/>
            <person name="Shah Z."/>
            <person name="Kiflezghi M."/>
            <person name="Wade K."/>
            <person name="Ball S.L."/>
            <person name="Bradley K.W."/>
            <person name="Asai D.J."/>
            <person name="Bowman C.A."/>
            <person name="Russell D.A."/>
            <person name="Pope W.H."/>
            <person name="Jacobs-Sera D."/>
            <person name="Hendrix R.W."/>
            <person name="Hatfull G.F."/>
        </authorList>
    </citation>
    <scope>NUCLEOTIDE SEQUENCE [LARGE SCALE GENOMIC DNA]</scope>
    <source>
        <strain evidence="7 8">DSM 27648</strain>
    </source>
</reference>
<evidence type="ECO:0000256" key="3">
    <source>
        <dbReference type="ARBA" id="ARBA00023082"/>
    </source>
</evidence>
<keyword evidence="4" id="KW-0238">DNA-binding</keyword>
<keyword evidence="5" id="KW-0804">Transcription</keyword>
<proteinExistence type="inferred from homology"/>
<dbReference type="SUPFAM" id="SSF88659">
    <property type="entry name" value="Sigma3 and sigma4 domains of RNA polymerase sigma factors"/>
    <property type="match status" value="1"/>
</dbReference>
<comment type="similarity">
    <text evidence="1">Belongs to the sigma-70 factor family. ECF subfamily.</text>
</comment>
<evidence type="ECO:0000256" key="5">
    <source>
        <dbReference type="ARBA" id="ARBA00023163"/>
    </source>
</evidence>
<dbReference type="GO" id="GO:0016987">
    <property type="term" value="F:sigma factor activity"/>
    <property type="evidence" value="ECO:0007669"/>
    <property type="project" value="UniProtKB-KW"/>
</dbReference>
<keyword evidence="3" id="KW-0731">Sigma factor</keyword>
<evidence type="ECO:0000259" key="6">
    <source>
        <dbReference type="Pfam" id="PF08281"/>
    </source>
</evidence>
<evidence type="ECO:0000256" key="1">
    <source>
        <dbReference type="ARBA" id="ARBA00010641"/>
    </source>
</evidence>
<dbReference type="CDD" id="cd06171">
    <property type="entry name" value="Sigma70_r4"/>
    <property type="match status" value="1"/>
</dbReference>
<dbReference type="PANTHER" id="PTHR43133:SF8">
    <property type="entry name" value="RNA POLYMERASE SIGMA FACTOR HI_1459-RELATED"/>
    <property type="match status" value="1"/>
</dbReference>
<evidence type="ECO:0000256" key="2">
    <source>
        <dbReference type="ARBA" id="ARBA00023015"/>
    </source>
</evidence>
<dbReference type="PANTHER" id="PTHR43133">
    <property type="entry name" value="RNA POLYMERASE ECF-TYPE SIGMA FACTO"/>
    <property type="match status" value="1"/>
</dbReference>
<dbReference type="InterPro" id="IPR013249">
    <property type="entry name" value="RNA_pol_sigma70_r4_t2"/>
</dbReference>
<dbReference type="GO" id="GO:0003677">
    <property type="term" value="F:DNA binding"/>
    <property type="evidence" value="ECO:0007669"/>
    <property type="project" value="UniProtKB-KW"/>
</dbReference>
<dbReference type="KEGG" id="llu:AKJ09_05762"/>
<gene>
    <name evidence="7" type="ORF">AKJ09_05762</name>
</gene>